<sequence>MECQQLELTNKLVASQTKGKKDMVNKIEYTEEGNGKIVLTVAIKNFDYYEKHTDLFASMNKWLHQYDAEVLSFRDRLFEYDIGFPPSYPFCEDVADGISYMKTRVPSWCDRVLLTHASKDILSQDPCHLPVYDLIGKDICMGDHKPVYLYVVMKPGKGNHLVENESSVFVEPDLQQLQIEEVDKTVLSSQNSLSLTPDAVPDFHRPRTLSINGEKVVGFLGSKGSEAEKAQDVDWSLVNIHDYAKFEQEKYLMPDFRNSIKKLEVEGERSSVTVGNISGKPPIMTRKRSFKEMACKVKTMEKVLKMWPRRPKSRHHSSSSEDFSQSESDSGSRGKASGKVFLDLEADRASETTSVDTASVDLSPSKSVLNEGTPVKGALSESNNNDETCVLQEPGKNNSSSNIGKSTGSVKNSKTNEIDLIVTSGEVEEMKENNLVVMGYGLKAEKGETLDCSTPSQAAAVTPGSVDVGCTGVLDVVPPMHEEQGPVVARDLSQGGNQQSEEKRERDKKTQEDTGSHQSPAQKDSDKSTALPATTAPASSRSCCGYCRCVVL</sequence>
<feature type="compositionally biased region" description="Low complexity" evidence="4">
    <location>
        <begin position="395"/>
        <end position="409"/>
    </location>
</feature>
<organism evidence="6 7">
    <name type="scientific">Elysia marginata</name>
    <dbReference type="NCBI Taxonomy" id="1093978"/>
    <lineage>
        <taxon>Eukaryota</taxon>
        <taxon>Metazoa</taxon>
        <taxon>Spiralia</taxon>
        <taxon>Lophotrochozoa</taxon>
        <taxon>Mollusca</taxon>
        <taxon>Gastropoda</taxon>
        <taxon>Heterobranchia</taxon>
        <taxon>Euthyneura</taxon>
        <taxon>Panpulmonata</taxon>
        <taxon>Sacoglossa</taxon>
        <taxon>Placobranchoidea</taxon>
        <taxon>Plakobranchidae</taxon>
        <taxon>Elysia</taxon>
    </lineage>
</organism>
<dbReference type="InterPro" id="IPR039737">
    <property type="entry name" value="INPP5A"/>
</dbReference>
<dbReference type="GO" id="GO:0004445">
    <property type="term" value="F:inositol-polyphosphate 5-phosphatase activity"/>
    <property type="evidence" value="ECO:0007669"/>
    <property type="project" value="UniProtKB-EC"/>
</dbReference>
<dbReference type="PANTHER" id="PTHR12997">
    <property type="entry name" value="TYPE I INOSITOL-1,4,5-TRISPHOSPHATE 5-PHOSPHATASE"/>
    <property type="match status" value="1"/>
</dbReference>
<feature type="compositionally biased region" description="Low complexity" evidence="4">
    <location>
        <begin position="528"/>
        <end position="541"/>
    </location>
</feature>
<proteinExistence type="inferred from homology"/>
<evidence type="ECO:0000256" key="4">
    <source>
        <dbReference type="SAM" id="MobiDB-lite"/>
    </source>
</evidence>
<evidence type="ECO:0000313" key="6">
    <source>
        <dbReference type="EMBL" id="GFS27244.1"/>
    </source>
</evidence>
<dbReference type="Pfam" id="PF22669">
    <property type="entry name" value="Exo_endo_phos2"/>
    <property type="match status" value="1"/>
</dbReference>
<dbReference type="InterPro" id="IPR000300">
    <property type="entry name" value="IPPc"/>
</dbReference>
<evidence type="ECO:0000256" key="1">
    <source>
        <dbReference type="ARBA" id="ARBA00012997"/>
    </source>
</evidence>
<feature type="compositionally biased region" description="Polar residues" evidence="4">
    <location>
        <begin position="352"/>
        <end position="370"/>
    </location>
</feature>
<dbReference type="AlphaFoldDB" id="A0AAV4JX29"/>
<reference evidence="6 7" key="1">
    <citation type="journal article" date="2021" name="Elife">
        <title>Chloroplast acquisition without the gene transfer in kleptoplastic sea slugs, Plakobranchus ocellatus.</title>
        <authorList>
            <person name="Maeda T."/>
            <person name="Takahashi S."/>
            <person name="Yoshida T."/>
            <person name="Shimamura S."/>
            <person name="Takaki Y."/>
            <person name="Nagai Y."/>
            <person name="Toyoda A."/>
            <person name="Suzuki Y."/>
            <person name="Arimoto A."/>
            <person name="Ishii H."/>
            <person name="Satoh N."/>
            <person name="Nishiyama T."/>
            <person name="Hasebe M."/>
            <person name="Maruyama T."/>
            <person name="Minagawa J."/>
            <person name="Obokata J."/>
            <person name="Shigenobu S."/>
        </authorList>
    </citation>
    <scope>NUCLEOTIDE SEQUENCE [LARGE SCALE GENOMIC DNA]</scope>
</reference>
<feature type="compositionally biased region" description="Low complexity" evidence="4">
    <location>
        <begin position="320"/>
        <end position="334"/>
    </location>
</feature>
<keyword evidence="2" id="KW-0378">Hydrolase</keyword>
<dbReference type="EMBL" id="BMAT01010462">
    <property type="protein sequence ID" value="GFS27244.1"/>
    <property type="molecule type" value="Genomic_DNA"/>
</dbReference>
<evidence type="ECO:0000256" key="2">
    <source>
        <dbReference type="ARBA" id="ARBA00022801"/>
    </source>
</evidence>
<protein>
    <recommendedName>
        <fullName evidence="1">inositol-polyphosphate 5-phosphatase</fullName>
        <ecNumber evidence="1">3.1.3.56</ecNumber>
    </recommendedName>
</protein>
<dbReference type="Proteomes" id="UP000762676">
    <property type="component" value="Unassembled WGS sequence"/>
</dbReference>
<gene>
    <name evidence="6" type="ORF">ElyMa_005249900</name>
</gene>
<dbReference type="EC" id="3.1.3.56" evidence="1"/>
<accession>A0AAV4JX29</accession>
<keyword evidence="7" id="KW-1185">Reference proteome</keyword>
<feature type="compositionally biased region" description="Basic and acidic residues" evidence="4">
    <location>
        <begin position="500"/>
        <end position="515"/>
    </location>
</feature>
<feature type="domain" description="Inositol polyphosphate-related phosphatase" evidence="5">
    <location>
        <begin position="63"/>
        <end position="148"/>
    </location>
</feature>
<dbReference type="SUPFAM" id="SSF56219">
    <property type="entry name" value="DNase I-like"/>
    <property type="match status" value="1"/>
</dbReference>
<dbReference type="GO" id="GO:0046856">
    <property type="term" value="P:phosphatidylinositol dephosphorylation"/>
    <property type="evidence" value="ECO:0007669"/>
    <property type="project" value="InterPro"/>
</dbReference>
<feature type="compositionally biased region" description="Basic residues" evidence="4">
    <location>
        <begin position="307"/>
        <end position="317"/>
    </location>
</feature>
<comment type="caution">
    <text evidence="6">The sequence shown here is derived from an EMBL/GenBank/DDBJ whole genome shotgun (WGS) entry which is preliminary data.</text>
</comment>
<evidence type="ECO:0000259" key="5">
    <source>
        <dbReference type="Pfam" id="PF22669"/>
    </source>
</evidence>
<feature type="region of interest" description="Disordered" evidence="4">
    <location>
        <begin position="352"/>
        <end position="411"/>
    </location>
</feature>
<dbReference type="PANTHER" id="PTHR12997:SF2">
    <property type="entry name" value="INOSITOL POLYPHOSPHATE-5-PHOSPHATASE A"/>
    <property type="match status" value="1"/>
</dbReference>
<evidence type="ECO:0000256" key="3">
    <source>
        <dbReference type="ARBA" id="ARBA00023599"/>
    </source>
</evidence>
<feature type="region of interest" description="Disordered" evidence="4">
    <location>
        <begin position="304"/>
        <end position="336"/>
    </location>
</feature>
<comment type="similarity">
    <text evidence="3">Belongs to the inositol 1,4,5-trisphosphate 5-phosphatase type I family.</text>
</comment>
<dbReference type="Gene3D" id="3.60.10.10">
    <property type="entry name" value="Endonuclease/exonuclease/phosphatase"/>
    <property type="match status" value="1"/>
</dbReference>
<evidence type="ECO:0000313" key="7">
    <source>
        <dbReference type="Proteomes" id="UP000762676"/>
    </source>
</evidence>
<dbReference type="InterPro" id="IPR036691">
    <property type="entry name" value="Endo/exonu/phosph_ase_sf"/>
</dbReference>
<feature type="region of interest" description="Disordered" evidence="4">
    <location>
        <begin position="487"/>
        <end position="541"/>
    </location>
</feature>
<name>A0AAV4JX29_9GAST</name>